<dbReference type="InterPro" id="IPR050115">
    <property type="entry name" value="Proteasome_alpha"/>
</dbReference>
<evidence type="ECO:0000256" key="1">
    <source>
        <dbReference type="ARBA" id="ARBA00022942"/>
    </source>
</evidence>
<sequence length="154" mass="17687">VIVEKSRMYMMGRMMQYDECSSVVGILKRLCAQSLKFGERDPNKKIFSRPFGVSILIAAFEDAPKLYLLEPSGSYKQFRAKSIGSAYQAVDNELLERYDEQMSHDDTVRLSYTLLKEVMRDKISKENVETMVVDKDGVRFLSEDEISNYLVSVS</sequence>
<dbReference type="GO" id="GO:0016787">
    <property type="term" value="F:hydrolase activity"/>
    <property type="evidence" value="ECO:0007669"/>
    <property type="project" value="UniProtKB-KW"/>
</dbReference>
<dbReference type="Proteomes" id="UP000011185">
    <property type="component" value="Unassembled WGS sequence"/>
</dbReference>
<dbReference type="Gene3D" id="3.60.20.10">
    <property type="entry name" value="Glutamine Phosphoribosylpyrophosphate, subunit 1, domain 1"/>
    <property type="match status" value="1"/>
</dbReference>
<accession>L7JUF1</accession>
<dbReference type="Pfam" id="PF00227">
    <property type="entry name" value="Proteasome"/>
    <property type="match status" value="1"/>
</dbReference>
<dbReference type="EMBL" id="JH993988">
    <property type="protein sequence ID" value="ELQ75108.1"/>
    <property type="molecule type" value="Genomic_DNA"/>
</dbReference>
<dbReference type="OrthoDB" id="431557at2759"/>
<protein>
    <submittedName>
        <fullName evidence="2">20S proteasome, regulatory subunit alpha type PSMA5/PUP2</fullName>
        <ecNumber evidence="2">3.4.25.1</ecNumber>
    </submittedName>
</protein>
<proteinExistence type="predicted"/>
<keyword evidence="3" id="KW-1185">Reference proteome</keyword>
<dbReference type="GO" id="GO:0051603">
    <property type="term" value="P:proteolysis involved in protein catabolic process"/>
    <property type="evidence" value="ECO:0007669"/>
    <property type="project" value="InterPro"/>
</dbReference>
<dbReference type="PANTHER" id="PTHR11599">
    <property type="entry name" value="PROTEASOME SUBUNIT ALPHA/BETA"/>
    <property type="match status" value="1"/>
</dbReference>
<dbReference type="InterPro" id="IPR001353">
    <property type="entry name" value="Proteasome_sua/b"/>
</dbReference>
<keyword evidence="2" id="KW-0378">Hydrolase</keyword>
<gene>
    <name evidence="2" type="ORF">THOM_1942</name>
</gene>
<feature type="non-terminal residue" evidence="2">
    <location>
        <position position="1"/>
    </location>
</feature>
<dbReference type="STRING" id="72359.L7JUF1"/>
<dbReference type="FunCoup" id="L7JUF1">
    <property type="interactions" value="272"/>
</dbReference>
<evidence type="ECO:0000313" key="3">
    <source>
        <dbReference type="Proteomes" id="UP000011185"/>
    </source>
</evidence>
<dbReference type="GO" id="GO:0005839">
    <property type="term" value="C:proteasome core complex"/>
    <property type="evidence" value="ECO:0007669"/>
    <property type="project" value="InterPro"/>
</dbReference>
<dbReference type="EC" id="3.4.25.1" evidence="2"/>
<organism evidence="2 3">
    <name type="scientific">Trachipleistophora hominis</name>
    <name type="common">Microsporidian parasite</name>
    <dbReference type="NCBI Taxonomy" id="72359"/>
    <lineage>
        <taxon>Eukaryota</taxon>
        <taxon>Fungi</taxon>
        <taxon>Fungi incertae sedis</taxon>
        <taxon>Microsporidia</taxon>
        <taxon>Pleistophoridae</taxon>
        <taxon>Trachipleistophora</taxon>
    </lineage>
</organism>
<evidence type="ECO:0000313" key="2">
    <source>
        <dbReference type="EMBL" id="ELQ75108.1"/>
    </source>
</evidence>
<dbReference type="InParanoid" id="L7JUF1"/>
<dbReference type="AlphaFoldDB" id="L7JUF1"/>
<reference evidence="2 3" key="1">
    <citation type="journal article" date="2012" name="PLoS Pathog.">
        <title>The genome of the obligate intracellular parasite Trachipleistophora hominis: new insights into microsporidian genome dynamics and reductive evolution.</title>
        <authorList>
            <person name="Heinz E."/>
            <person name="Williams T.A."/>
            <person name="Nakjang S."/>
            <person name="Noel C.J."/>
            <person name="Swan D.C."/>
            <person name="Goldberg A.V."/>
            <person name="Harris S.R."/>
            <person name="Weinmaier T."/>
            <person name="Markert S."/>
            <person name="Becher D."/>
            <person name="Bernhardt J."/>
            <person name="Dagan T."/>
            <person name="Hacker C."/>
            <person name="Lucocq J.M."/>
            <person name="Schweder T."/>
            <person name="Rattei T."/>
            <person name="Hall N."/>
            <person name="Hirt R.P."/>
            <person name="Embley T.M."/>
        </authorList>
    </citation>
    <scope>NUCLEOTIDE SEQUENCE [LARGE SCALE GENOMIC DNA]</scope>
</reference>
<dbReference type="HOGENOM" id="CLU_035750_4_2_1"/>
<dbReference type="SUPFAM" id="SSF56235">
    <property type="entry name" value="N-terminal nucleophile aminohydrolases (Ntn hydrolases)"/>
    <property type="match status" value="1"/>
</dbReference>
<name>L7JUF1_TRAHO</name>
<dbReference type="VEuPathDB" id="MicrosporidiaDB:THOM_1942"/>
<keyword evidence="1 2" id="KW-0647">Proteasome</keyword>
<dbReference type="InterPro" id="IPR029055">
    <property type="entry name" value="Ntn_hydrolases_N"/>
</dbReference>